<feature type="compositionally biased region" description="Low complexity" evidence="1">
    <location>
        <begin position="12"/>
        <end position="22"/>
    </location>
</feature>
<sequence>MSGLPDYYFPISSRSRGPRGPRCTADTPRGPETGSSDGPCPSPPSPPSRPRPHPHYDMRRGEFQVGAGLLDPTLVQDRDAVVRGRGGQPVGDEDQRLVPAVRAERLRDVVGVERDPGPGRPVQSLSTSRFPITVLATSRPRSVKSPLPG</sequence>
<organism evidence="2 3">
    <name type="scientific">Streptomyces viridosporus (strain ATCC 14672 / DSM 40746 / JCM 4963 / KCTC 9882 / NRRL B-12104 / FH 1290)</name>
    <name type="common">Streptomyces ghanaensis</name>
    <dbReference type="NCBI Taxonomy" id="566461"/>
    <lineage>
        <taxon>Bacteria</taxon>
        <taxon>Bacillati</taxon>
        <taxon>Actinomycetota</taxon>
        <taxon>Actinomycetes</taxon>
        <taxon>Kitasatosporales</taxon>
        <taxon>Streptomycetaceae</taxon>
        <taxon>Streptomyces</taxon>
    </lineage>
</organism>
<proteinExistence type="predicted"/>
<reference evidence="3" key="1">
    <citation type="submission" date="2008-12" db="EMBL/GenBank/DDBJ databases">
        <title>Annotation of Streptomyces ghanaensis ATCC 14672.</title>
        <authorList>
            <consortium name="The Broad Institute Genome Sequencing Platform"/>
            <consortium name="Broad Institute Microbial Sequencing Center"/>
            <person name="Fischbach M."/>
            <person name="Ward D."/>
            <person name="Young S."/>
            <person name="Kodira C.D."/>
            <person name="Zeng Q."/>
            <person name="Koehrsen M."/>
            <person name="Godfrey P."/>
            <person name="Alvarado L."/>
            <person name="Berlin A.M."/>
            <person name="Borenstein D."/>
            <person name="Chen Z."/>
            <person name="Engels R."/>
            <person name="Freedman E."/>
            <person name="Gellesch M."/>
            <person name="Goldberg J."/>
            <person name="Griggs A."/>
            <person name="Gujja S."/>
            <person name="Heiman D.I."/>
            <person name="Hepburn T.A."/>
            <person name="Howarth C."/>
            <person name="Jen D."/>
            <person name="Larson L."/>
            <person name="Lewis B."/>
            <person name="Mehta T."/>
            <person name="Park D."/>
            <person name="Pearson M."/>
            <person name="Roberts A."/>
            <person name="Saif S."/>
            <person name="Shea T.D."/>
            <person name="Shenoy N."/>
            <person name="Sisk P."/>
            <person name="Stolte C."/>
            <person name="Sykes S.N."/>
            <person name="Walk T."/>
            <person name="White J."/>
            <person name="Yandava C."/>
            <person name="Straight P."/>
            <person name="Clardy J."/>
            <person name="Hung D."/>
            <person name="Kolter R."/>
            <person name="Mekalanos J."/>
            <person name="Walker S."/>
            <person name="Walsh C.T."/>
            <person name="Wieland B.L.C."/>
            <person name="Ilzarbe M."/>
            <person name="Galagan J."/>
            <person name="Nusbaum C."/>
            <person name="Birren B."/>
        </authorList>
    </citation>
    <scope>NUCLEOTIDE SEQUENCE [LARGE SCALE GENOMIC DNA]</scope>
    <source>
        <strain evidence="3">ATCC 14672 / DSM 40746 / JCM 4963 / KCTC 9882 / NRRL B-12104 / FH 1290</strain>
    </source>
</reference>
<evidence type="ECO:0000313" key="3">
    <source>
        <dbReference type="Proteomes" id="UP000003824"/>
    </source>
</evidence>
<feature type="region of interest" description="Disordered" evidence="1">
    <location>
        <begin position="1"/>
        <end position="59"/>
    </location>
</feature>
<dbReference type="Proteomes" id="UP000003824">
    <property type="component" value="Unassembled WGS sequence"/>
</dbReference>
<evidence type="ECO:0000313" key="2">
    <source>
        <dbReference type="EMBL" id="EFE67594.2"/>
    </source>
</evidence>
<gene>
    <name evidence="2" type="ORF">SSFG_02841</name>
</gene>
<evidence type="ECO:0000256" key="1">
    <source>
        <dbReference type="SAM" id="MobiDB-lite"/>
    </source>
</evidence>
<dbReference type="EMBL" id="DS999641">
    <property type="protein sequence ID" value="EFE67594.2"/>
    <property type="molecule type" value="Genomic_DNA"/>
</dbReference>
<dbReference type="AlphaFoldDB" id="D6A392"/>
<name>D6A392_STRV1</name>
<accession>D6A392</accession>
<feature type="compositionally biased region" description="Pro residues" evidence="1">
    <location>
        <begin position="40"/>
        <end position="49"/>
    </location>
</feature>
<protein>
    <submittedName>
        <fullName evidence="2">Predicted protein</fullName>
    </submittedName>
</protein>